<proteinExistence type="inferred from homology"/>
<dbReference type="PANTHER" id="PTHR43649:SF12">
    <property type="entry name" value="DIACETYLCHITOBIOSE BINDING PROTEIN DASA"/>
    <property type="match status" value="1"/>
</dbReference>
<evidence type="ECO:0000256" key="3">
    <source>
        <dbReference type="SAM" id="SignalP"/>
    </source>
</evidence>
<keyword evidence="5" id="KW-1185">Reference proteome</keyword>
<evidence type="ECO:0000313" key="5">
    <source>
        <dbReference type="Proteomes" id="UP000595917"/>
    </source>
</evidence>
<protein>
    <submittedName>
        <fullName evidence="4">Extracellular solute-binding protein</fullName>
    </submittedName>
</protein>
<accession>A0A7T7XJS1</accession>
<comment type="subcellular location">
    <subcellularLocation>
        <location evidence="1">Periplasm</location>
    </subcellularLocation>
</comment>
<dbReference type="InterPro" id="IPR050490">
    <property type="entry name" value="Bact_solute-bd_prot1"/>
</dbReference>
<dbReference type="InterPro" id="IPR006059">
    <property type="entry name" value="SBP"/>
</dbReference>
<evidence type="ECO:0000313" key="4">
    <source>
        <dbReference type="EMBL" id="QQO07512.1"/>
    </source>
</evidence>
<reference evidence="4" key="1">
    <citation type="submission" date="2021-01" db="EMBL/GenBank/DDBJ databases">
        <title>Description of Breznakiella homolactica.</title>
        <authorList>
            <person name="Song Y."/>
            <person name="Brune A."/>
        </authorList>
    </citation>
    <scope>NUCLEOTIDE SEQUENCE</scope>
    <source>
        <strain evidence="4">RmG30</strain>
    </source>
</reference>
<dbReference type="KEGG" id="bhc:JFL75_11140"/>
<dbReference type="EMBL" id="CP067089">
    <property type="protein sequence ID" value="QQO07512.1"/>
    <property type="molecule type" value="Genomic_DNA"/>
</dbReference>
<dbReference type="Gene3D" id="3.40.190.10">
    <property type="entry name" value="Periplasmic binding protein-like II"/>
    <property type="match status" value="1"/>
</dbReference>
<dbReference type="Proteomes" id="UP000595917">
    <property type="component" value="Chromosome"/>
</dbReference>
<dbReference type="RefSeq" id="WP_215624817.1">
    <property type="nucleotide sequence ID" value="NZ_CP067089.2"/>
</dbReference>
<dbReference type="GO" id="GO:0042597">
    <property type="term" value="C:periplasmic space"/>
    <property type="evidence" value="ECO:0007669"/>
    <property type="project" value="UniProtKB-SubCell"/>
</dbReference>
<dbReference type="Pfam" id="PF01547">
    <property type="entry name" value="SBP_bac_1"/>
    <property type="match status" value="1"/>
</dbReference>
<organism evidence="4 5">
    <name type="scientific">Breznakiella homolactica</name>
    <dbReference type="NCBI Taxonomy" id="2798577"/>
    <lineage>
        <taxon>Bacteria</taxon>
        <taxon>Pseudomonadati</taxon>
        <taxon>Spirochaetota</taxon>
        <taxon>Spirochaetia</taxon>
        <taxon>Spirochaetales</taxon>
        <taxon>Breznakiellaceae</taxon>
        <taxon>Breznakiella</taxon>
    </lineage>
</organism>
<sequence length="437" mass="49750">MKRNVLLTALLLMVVALIPLSAKGGSDVSSADLEAPVTLMIWTHEDPNRTVLEKRLIDEFTKLHPNVTVDYQTYPSSKMRELLTVAFSANQGPDIFNQNQSVIRQFVLEGRTAALDPAWIDEKNIKNVVDRYIPGALEAVELDGQIYGLPLEYTNLCMFVNKAIFRSAGLDAEKDYPKTWEDVMALSEKLVIRNGEIITRRGFDFRYPSYTQQFLPMVEQLGGKLVSDDGRKAVIGDQAWIQFFEYMRQWGPKGKNLGGPTYVAARTAFDMNKNEIAMSESGLYQEARMKASNPEFFNSGDWMIVPYPQFKNAVREKAGDIACHYYLVNSQISKAKQIWSWRLVDFMLSHSEDYLTEVNLVQPTYKLFNSETFKAIPYSDVFLHDMERGNLVYYGPSSSAINDKMKAAVESAMLQGEDPARVLEKFRKEVQDILDQE</sequence>
<feature type="signal peptide" evidence="3">
    <location>
        <begin position="1"/>
        <end position="24"/>
    </location>
</feature>
<dbReference type="SUPFAM" id="SSF53850">
    <property type="entry name" value="Periplasmic binding protein-like II"/>
    <property type="match status" value="1"/>
</dbReference>
<comment type="similarity">
    <text evidence="2">Belongs to the bacterial solute-binding protein 1 family.</text>
</comment>
<evidence type="ECO:0000256" key="1">
    <source>
        <dbReference type="ARBA" id="ARBA00004418"/>
    </source>
</evidence>
<name>A0A7T7XJS1_9SPIR</name>
<dbReference type="AlphaFoldDB" id="A0A7T7XJS1"/>
<keyword evidence="3" id="KW-0732">Signal</keyword>
<feature type="chain" id="PRO_5031463439" evidence="3">
    <location>
        <begin position="25"/>
        <end position="437"/>
    </location>
</feature>
<evidence type="ECO:0000256" key="2">
    <source>
        <dbReference type="ARBA" id="ARBA00008520"/>
    </source>
</evidence>
<dbReference type="PANTHER" id="PTHR43649">
    <property type="entry name" value="ARABINOSE-BINDING PROTEIN-RELATED"/>
    <property type="match status" value="1"/>
</dbReference>
<gene>
    <name evidence="4" type="ORF">JFL75_11140</name>
</gene>